<evidence type="ECO:0000256" key="1">
    <source>
        <dbReference type="SAM" id="MobiDB-lite"/>
    </source>
</evidence>
<organism evidence="2 3">
    <name type="scientific">Candidatus Halobonum tyrrellensis G22</name>
    <dbReference type="NCBI Taxonomy" id="1324957"/>
    <lineage>
        <taxon>Archaea</taxon>
        <taxon>Methanobacteriati</taxon>
        <taxon>Methanobacteriota</taxon>
        <taxon>Stenosarchaea group</taxon>
        <taxon>Halobacteria</taxon>
        <taxon>Halobacteriales</taxon>
        <taxon>Haloferacaceae</taxon>
        <taxon>Candidatus Halobonum</taxon>
    </lineage>
</organism>
<name>V4H9W8_9EURY</name>
<dbReference type="AlphaFoldDB" id="V4H9W8"/>
<feature type="region of interest" description="Disordered" evidence="1">
    <location>
        <begin position="1"/>
        <end position="24"/>
    </location>
</feature>
<dbReference type="Proteomes" id="UP000017840">
    <property type="component" value="Unassembled WGS sequence"/>
</dbReference>
<evidence type="ECO:0000313" key="3">
    <source>
        <dbReference type="Proteomes" id="UP000017840"/>
    </source>
</evidence>
<proteinExistence type="predicted"/>
<sequence>MANEYPVDRAEQANGGEAGDELPARAAVTNRRCLTASSFLPEQFPLVGTLLLIGVNHVSDADTDESDPGLSEEQRSECLVLSERGFDPLNTGIR</sequence>
<dbReference type="STRING" id="1324957.K933_17082"/>
<keyword evidence="3" id="KW-1185">Reference proteome</keyword>
<dbReference type="EMBL" id="ASGZ01000070">
    <property type="protein sequence ID" value="ESP86818.1"/>
    <property type="molecule type" value="Genomic_DNA"/>
</dbReference>
<protein>
    <submittedName>
        <fullName evidence="2">Uncharacterized protein</fullName>
    </submittedName>
</protein>
<feature type="compositionally biased region" description="Basic and acidic residues" evidence="1">
    <location>
        <begin position="1"/>
        <end position="11"/>
    </location>
</feature>
<reference evidence="2 3" key="1">
    <citation type="journal article" date="2013" name="Genome Announc.">
        <title>Draft Genome Sequence of 'Candidatus Halobonum tyrrellensis' Strain G22, Isolated from the Hypersaline Waters of Lake Tyrrell, Australia.</title>
        <authorList>
            <person name="Ugalde J.A."/>
            <person name="Narasingarao P."/>
            <person name="Kuo S."/>
            <person name="Podell S."/>
            <person name="Allen E.E."/>
        </authorList>
    </citation>
    <scope>NUCLEOTIDE SEQUENCE [LARGE SCALE GENOMIC DNA]</scope>
    <source>
        <strain evidence="2 3">G22</strain>
    </source>
</reference>
<evidence type="ECO:0000313" key="2">
    <source>
        <dbReference type="EMBL" id="ESP86818.1"/>
    </source>
</evidence>
<accession>V4H9W8</accession>
<comment type="caution">
    <text evidence="2">The sequence shown here is derived from an EMBL/GenBank/DDBJ whole genome shotgun (WGS) entry which is preliminary data.</text>
</comment>
<gene>
    <name evidence="2" type="ORF">K933_17082</name>
</gene>